<keyword evidence="1" id="KW-0479">Metal-binding</keyword>
<dbReference type="InterPro" id="IPR045025">
    <property type="entry name" value="HACL1-like"/>
</dbReference>
<gene>
    <name evidence="3" type="ORF">S12H4_44757</name>
</gene>
<feature type="domain" description="Thiamine pyrophosphate enzyme TPP-binding" evidence="2">
    <location>
        <begin position="93"/>
        <end position="183"/>
    </location>
</feature>
<reference evidence="3" key="1">
    <citation type="journal article" date="2014" name="Front. Microbiol.">
        <title>High frequency of phylogenetically diverse reductive dehalogenase-homologous genes in deep subseafloor sedimentary metagenomes.</title>
        <authorList>
            <person name="Kawai M."/>
            <person name="Futagami T."/>
            <person name="Toyoda A."/>
            <person name="Takaki Y."/>
            <person name="Nishi S."/>
            <person name="Hori S."/>
            <person name="Arai W."/>
            <person name="Tsubouchi T."/>
            <person name="Morono Y."/>
            <person name="Uchiyama I."/>
            <person name="Ito T."/>
            <person name="Fujiyama A."/>
            <person name="Inagaki F."/>
            <person name="Takami H."/>
        </authorList>
    </citation>
    <scope>NUCLEOTIDE SEQUENCE</scope>
    <source>
        <strain evidence="3">Expedition CK06-06</strain>
    </source>
</reference>
<dbReference type="Pfam" id="PF02775">
    <property type="entry name" value="TPP_enzyme_C"/>
    <property type="match status" value="1"/>
</dbReference>
<dbReference type="PANTHER" id="PTHR43710">
    <property type="entry name" value="2-HYDROXYACYL-COA LYASE"/>
    <property type="match status" value="1"/>
</dbReference>
<accession>X1UVZ7</accession>
<dbReference type="GO" id="GO:0046872">
    <property type="term" value="F:metal ion binding"/>
    <property type="evidence" value="ECO:0007669"/>
    <property type="project" value="UniProtKB-KW"/>
</dbReference>
<name>X1UVZ7_9ZZZZ</name>
<dbReference type="InterPro" id="IPR029061">
    <property type="entry name" value="THDP-binding"/>
</dbReference>
<dbReference type="EMBL" id="BARW01027605">
    <property type="protein sequence ID" value="GAJ04056.1"/>
    <property type="molecule type" value="Genomic_DNA"/>
</dbReference>
<evidence type="ECO:0000259" key="2">
    <source>
        <dbReference type="Pfam" id="PF02775"/>
    </source>
</evidence>
<dbReference type="GO" id="GO:0003824">
    <property type="term" value="F:catalytic activity"/>
    <property type="evidence" value="ECO:0007669"/>
    <property type="project" value="InterPro"/>
</dbReference>
<protein>
    <recommendedName>
        <fullName evidence="2">Thiamine pyrophosphate enzyme TPP-binding domain-containing protein</fullName>
    </recommendedName>
</protein>
<dbReference type="CDD" id="cd02008">
    <property type="entry name" value="TPP_IOR_alpha"/>
    <property type="match status" value="1"/>
</dbReference>
<proteinExistence type="predicted"/>
<evidence type="ECO:0000313" key="3">
    <source>
        <dbReference type="EMBL" id="GAJ04056.1"/>
    </source>
</evidence>
<dbReference type="Gene3D" id="3.40.50.970">
    <property type="match status" value="1"/>
</dbReference>
<dbReference type="AlphaFoldDB" id="X1UVZ7"/>
<dbReference type="InterPro" id="IPR011766">
    <property type="entry name" value="TPP_enzyme_TPP-bd"/>
</dbReference>
<comment type="caution">
    <text evidence="3">The sequence shown here is derived from an EMBL/GenBank/DDBJ whole genome shotgun (WGS) entry which is preliminary data.</text>
</comment>
<dbReference type="PANTHER" id="PTHR43710:SF7">
    <property type="entry name" value="INDOLEPYRUVATE OXIDOREDUCTASE SUBUNIT IORA"/>
    <property type="match status" value="1"/>
</dbReference>
<sequence length="205" mass="22381">LKQLAFEEGISNELKIHGKDLFPQNGEFSAEIYLDNIASLVGLPYEKVLVPENMMIIPPRLPILCPGCGHRTTFYAIKQVEKKMKTKFVNSSDIGCYTLAVYKPLEGIDTEVCMGGSIGLANGIAKIQPEKNPVLAILGDSTFFHSGIPALINAVYNKNNILVVILDNRSTSMTGFQDNPGTGILITKEQGIRVIIEDLVKEGDS</sequence>
<organism evidence="3">
    <name type="scientific">marine sediment metagenome</name>
    <dbReference type="NCBI Taxonomy" id="412755"/>
    <lineage>
        <taxon>unclassified sequences</taxon>
        <taxon>metagenomes</taxon>
        <taxon>ecological metagenomes</taxon>
    </lineage>
</organism>
<evidence type="ECO:0000256" key="1">
    <source>
        <dbReference type="ARBA" id="ARBA00022723"/>
    </source>
</evidence>
<feature type="non-terminal residue" evidence="3">
    <location>
        <position position="1"/>
    </location>
</feature>
<dbReference type="SUPFAM" id="SSF52518">
    <property type="entry name" value="Thiamin diphosphate-binding fold (THDP-binding)"/>
    <property type="match status" value="1"/>
</dbReference>
<dbReference type="GO" id="GO:0030976">
    <property type="term" value="F:thiamine pyrophosphate binding"/>
    <property type="evidence" value="ECO:0007669"/>
    <property type="project" value="InterPro"/>
</dbReference>